<dbReference type="HOGENOM" id="CLU_907542_0_0_1"/>
<proteinExistence type="predicted"/>
<keyword evidence="2 4" id="KW-0863">Zinc-finger</keyword>
<reference evidence="7" key="2">
    <citation type="submission" date="2015-06" db="UniProtKB">
        <authorList>
            <consortium name="EnsemblProtists"/>
        </authorList>
    </citation>
    <scope>IDENTIFICATION</scope>
    <source>
        <strain evidence="7">Pr102</strain>
    </source>
</reference>
<evidence type="ECO:0000259" key="6">
    <source>
        <dbReference type="PROSITE" id="PS50178"/>
    </source>
</evidence>
<dbReference type="eggNOG" id="ENOG502RFHV">
    <property type="taxonomic scope" value="Eukaryota"/>
</dbReference>
<organism evidence="7 8">
    <name type="scientific">Phytophthora ramorum</name>
    <name type="common">Sudden oak death agent</name>
    <dbReference type="NCBI Taxonomy" id="164328"/>
    <lineage>
        <taxon>Eukaryota</taxon>
        <taxon>Sar</taxon>
        <taxon>Stramenopiles</taxon>
        <taxon>Oomycota</taxon>
        <taxon>Peronosporomycetes</taxon>
        <taxon>Peronosporales</taxon>
        <taxon>Peronosporaceae</taxon>
        <taxon>Phytophthora</taxon>
    </lineage>
</organism>
<dbReference type="InterPro" id="IPR011011">
    <property type="entry name" value="Znf_FYVE_PHD"/>
</dbReference>
<dbReference type="SUPFAM" id="SSF57903">
    <property type="entry name" value="FYVE/PHD zinc finger"/>
    <property type="match status" value="1"/>
</dbReference>
<accession>H3HAP0</accession>
<evidence type="ECO:0000256" key="1">
    <source>
        <dbReference type="ARBA" id="ARBA00022723"/>
    </source>
</evidence>
<evidence type="ECO:0000313" key="7">
    <source>
        <dbReference type="EnsemblProtists" id="Phyra93311"/>
    </source>
</evidence>
<keyword evidence="8" id="KW-1185">Reference proteome</keyword>
<protein>
    <recommendedName>
        <fullName evidence="6">FYVE-type domain-containing protein</fullName>
    </recommendedName>
</protein>
<dbReference type="InterPro" id="IPR013083">
    <property type="entry name" value="Znf_RING/FYVE/PHD"/>
</dbReference>
<keyword evidence="1" id="KW-0479">Metal-binding</keyword>
<dbReference type="InterPro" id="IPR017455">
    <property type="entry name" value="Znf_FYVE-rel"/>
</dbReference>
<dbReference type="SMART" id="SM00064">
    <property type="entry name" value="FYVE"/>
    <property type="match status" value="1"/>
</dbReference>
<evidence type="ECO:0000256" key="5">
    <source>
        <dbReference type="SAM" id="MobiDB-lite"/>
    </source>
</evidence>
<feature type="region of interest" description="Disordered" evidence="5">
    <location>
        <begin position="39"/>
        <end position="118"/>
    </location>
</feature>
<dbReference type="InterPro" id="IPR000306">
    <property type="entry name" value="Znf_FYVE"/>
</dbReference>
<dbReference type="EnsemblProtists" id="Phyra93311">
    <property type="protein sequence ID" value="Phyra93311"/>
    <property type="gene ID" value="Phyra93311"/>
</dbReference>
<dbReference type="InParanoid" id="H3HAP0"/>
<evidence type="ECO:0000256" key="4">
    <source>
        <dbReference type="PROSITE-ProRule" id="PRU00091"/>
    </source>
</evidence>
<dbReference type="Gene3D" id="3.30.40.10">
    <property type="entry name" value="Zinc/RING finger domain, C3HC4 (zinc finger)"/>
    <property type="match status" value="1"/>
</dbReference>
<feature type="compositionally biased region" description="Acidic residues" evidence="5">
    <location>
        <begin position="55"/>
        <end position="69"/>
    </location>
</feature>
<dbReference type="Proteomes" id="UP000005238">
    <property type="component" value="Unassembled WGS sequence"/>
</dbReference>
<dbReference type="STRING" id="164328.H3HAP0"/>
<dbReference type="VEuPathDB" id="FungiDB:KRP22_9689"/>
<dbReference type="GO" id="GO:0008270">
    <property type="term" value="F:zinc ion binding"/>
    <property type="evidence" value="ECO:0007669"/>
    <property type="project" value="UniProtKB-KW"/>
</dbReference>
<sequence>MLSSAKSLDDEAARLAVLRDPKRMAALLVRAFSSSMVEEAVTGDGVRRKSLPRQEEDDEEVEETQEEFQELERRASAGEATPLRVVIRPVAADDDDDDAEEEEEEEEEEENADRPLDEEELEAAATALQTATRIVEELRLKMLLKAGQQMDRQQQGTDNEPPFSSAGSVIGCGKSFNPFHRSKNCAACGYAFCPKCSSKNVVLPTSFGYRDEAVRTCDPCAQWFQKALDRYFDAMELAKGQDQDLSVHRGSMGEITIEEKPRTLSTYSNSPVPASSTSDGNLSLNAFHFKATSPAFIDNFCPISIDE</sequence>
<dbReference type="CDD" id="cd00065">
    <property type="entry name" value="FYVE_like_SF"/>
    <property type="match status" value="1"/>
</dbReference>
<dbReference type="Pfam" id="PF01363">
    <property type="entry name" value="FYVE"/>
    <property type="match status" value="1"/>
</dbReference>
<reference evidence="8" key="1">
    <citation type="journal article" date="2006" name="Science">
        <title>Phytophthora genome sequences uncover evolutionary origins and mechanisms of pathogenesis.</title>
        <authorList>
            <person name="Tyler B.M."/>
            <person name="Tripathy S."/>
            <person name="Zhang X."/>
            <person name="Dehal P."/>
            <person name="Jiang R.H."/>
            <person name="Aerts A."/>
            <person name="Arredondo F.D."/>
            <person name="Baxter L."/>
            <person name="Bensasson D."/>
            <person name="Beynon J.L."/>
            <person name="Chapman J."/>
            <person name="Damasceno C.M."/>
            <person name="Dorrance A.E."/>
            <person name="Dou D."/>
            <person name="Dickerman A.W."/>
            <person name="Dubchak I.L."/>
            <person name="Garbelotto M."/>
            <person name="Gijzen M."/>
            <person name="Gordon S.G."/>
            <person name="Govers F."/>
            <person name="Grunwald N.J."/>
            <person name="Huang W."/>
            <person name="Ivors K.L."/>
            <person name="Jones R.W."/>
            <person name="Kamoun S."/>
            <person name="Krampis K."/>
            <person name="Lamour K.H."/>
            <person name="Lee M.K."/>
            <person name="McDonald W.H."/>
            <person name="Medina M."/>
            <person name="Meijer H.J."/>
            <person name="Nordberg E.K."/>
            <person name="Maclean D.J."/>
            <person name="Ospina-Giraldo M.D."/>
            <person name="Morris P.F."/>
            <person name="Phuntumart V."/>
            <person name="Putnam N.H."/>
            <person name="Rash S."/>
            <person name="Rose J.K."/>
            <person name="Sakihama Y."/>
            <person name="Salamov A.A."/>
            <person name="Savidor A."/>
            <person name="Scheuring C.F."/>
            <person name="Smith B.M."/>
            <person name="Sobral B.W."/>
            <person name="Terry A."/>
            <person name="Torto-Alalibo T.A."/>
            <person name="Win J."/>
            <person name="Xu Z."/>
            <person name="Zhang H."/>
            <person name="Grigoriev I.V."/>
            <person name="Rokhsar D.S."/>
            <person name="Boore J.L."/>
        </authorList>
    </citation>
    <scope>NUCLEOTIDE SEQUENCE [LARGE SCALE GENOMIC DNA]</scope>
    <source>
        <strain evidence="8">Pr102</strain>
    </source>
</reference>
<feature type="domain" description="FYVE-type" evidence="6">
    <location>
        <begin position="172"/>
        <end position="225"/>
    </location>
</feature>
<evidence type="ECO:0000256" key="2">
    <source>
        <dbReference type="ARBA" id="ARBA00022771"/>
    </source>
</evidence>
<evidence type="ECO:0000313" key="8">
    <source>
        <dbReference type="Proteomes" id="UP000005238"/>
    </source>
</evidence>
<evidence type="ECO:0000256" key="3">
    <source>
        <dbReference type="ARBA" id="ARBA00022833"/>
    </source>
</evidence>
<dbReference type="PROSITE" id="PS50178">
    <property type="entry name" value="ZF_FYVE"/>
    <property type="match status" value="1"/>
</dbReference>
<dbReference type="VEuPathDB" id="FungiDB:KRP23_8694"/>
<feature type="compositionally biased region" description="Acidic residues" evidence="5">
    <location>
        <begin position="92"/>
        <end position="118"/>
    </location>
</feature>
<keyword evidence="3" id="KW-0862">Zinc</keyword>
<dbReference type="AlphaFoldDB" id="H3HAP0"/>
<name>H3HAP0_PHYRM</name>
<dbReference type="EMBL" id="DS565998">
    <property type="status" value="NOT_ANNOTATED_CDS"/>
    <property type="molecule type" value="Genomic_DNA"/>
</dbReference>